<name>A0A3P7N0L9_9BILA</name>
<gene>
    <name evidence="2" type="ORF">GPUH_LOCUS14575</name>
</gene>
<evidence type="ECO:0008006" key="4">
    <source>
        <dbReference type="Google" id="ProtNLM"/>
    </source>
</evidence>
<evidence type="ECO:0000313" key="3">
    <source>
        <dbReference type="Proteomes" id="UP000271098"/>
    </source>
</evidence>
<dbReference type="EMBL" id="UYRT01081422">
    <property type="protein sequence ID" value="VDN24391.1"/>
    <property type="molecule type" value="Genomic_DNA"/>
</dbReference>
<reference evidence="2 3" key="1">
    <citation type="submission" date="2018-11" db="EMBL/GenBank/DDBJ databases">
        <authorList>
            <consortium name="Pathogen Informatics"/>
        </authorList>
    </citation>
    <scope>NUCLEOTIDE SEQUENCE [LARGE SCALE GENOMIC DNA]</scope>
</reference>
<dbReference type="Proteomes" id="UP000271098">
    <property type="component" value="Unassembled WGS sequence"/>
</dbReference>
<proteinExistence type="predicted"/>
<sequence>MRNSYRKKLILLLLEILMSLLPVRAFYTMHTVIRMMPKVEILPHMTIRYCFRHELSLFVIAFGLLQKHS</sequence>
<protein>
    <recommendedName>
        <fullName evidence="4">Secreted protein</fullName>
    </recommendedName>
</protein>
<dbReference type="AlphaFoldDB" id="A0A3P7N0L9"/>
<keyword evidence="1" id="KW-0732">Signal</keyword>
<evidence type="ECO:0000256" key="1">
    <source>
        <dbReference type="SAM" id="SignalP"/>
    </source>
</evidence>
<evidence type="ECO:0000313" key="2">
    <source>
        <dbReference type="EMBL" id="VDN24391.1"/>
    </source>
</evidence>
<feature type="signal peptide" evidence="1">
    <location>
        <begin position="1"/>
        <end position="25"/>
    </location>
</feature>
<organism evidence="2 3">
    <name type="scientific">Gongylonema pulchrum</name>
    <dbReference type="NCBI Taxonomy" id="637853"/>
    <lineage>
        <taxon>Eukaryota</taxon>
        <taxon>Metazoa</taxon>
        <taxon>Ecdysozoa</taxon>
        <taxon>Nematoda</taxon>
        <taxon>Chromadorea</taxon>
        <taxon>Rhabditida</taxon>
        <taxon>Spirurina</taxon>
        <taxon>Spiruromorpha</taxon>
        <taxon>Spiruroidea</taxon>
        <taxon>Gongylonematidae</taxon>
        <taxon>Gongylonema</taxon>
    </lineage>
</organism>
<keyword evidence="3" id="KW-1185">Reference proteome</keyword>
<feature type="chain" id="PRO_5018198674" description="Secreted protein" evidence="1">
    <location>
        <begin position="26"/>
        <end position="69"/>
    </location>
</feature>
<accession>A0A3P7N0L9</accession>